<feature type="binding site" evidence="7">
    <location>
        <position position="49"/>
    </location>
    <ligand>
        <name>S-adenosyl-L-methionine</name>
        <dbReference type="ChEBI" id="CHEBI:59789"/>
    </ligand>
</feature>
<feature type="domain" description="RNase L inhibitor RLI-like possible metal-binding" evidence="9">
    <location>
        <begin position="35"/>
        <end position="62"/>
    </location>
</feature>
<comment type="function">
    <text evidence="7">Aminocarboxypropyltransferase that catalyzes the aminocarboxypropyl transfer on pseudouridine corresponding to position 914 in M.jannaschii 16S rRNA. It constitutes the last step in biosynthesis of the hypermodified N1-methyl-N3-(3-amino-3-carboxypropyl) pseudouridine (m1acp3-Psi).</text>
</comment>
<accession>A0A7C3F0T9</accession>
<evidence type="ECO:0000256" key="1">
    <source>
        <dbReference type="ARBA" id="ARBA00014114"/>
    </source>
</evidence>
<keyword evidence="5 7" id="KW-0808">Transferase</keyword>
<dbReference type="InterPro" id="IPR022968">
    <property type="entry name" value="Tsr3-like"/>
</dbReference>
<feature type="binding site" evidence="7">
    <location>
        <position position="120"/>
    </location>
    <ligand>
        <name>S-adenosyl-L-methionine</name>
        <dbReference type="ChEBI" id="CHEBI:59789"/>
    </ligand>
</feature>
<comment type="similarity">
    <text evidence="7">Belongs to the TDD superfamily. TSR3 family.</text>
</comment>
<organism evidence="10">
    <name type="scientific">Candidatus Methanomethylicus mesodigestus</name>
    <dbReference type="NCBI Taxonomy" id="1867258"/>
    <lineage>
        <taxon>Archaea</taxon>
        <taxon>Thermoproteota</taxon>
        <taxon>Methanosuratincolia</taxon>
        <taxon>Candidatus Methanomethylicales</taxon>
        <taxon>Candidatus Methanomethylicaceae</taxon>
        <taxon>Candidatus Methanomethylicus</taxon>
    </lineage>
</organism>
<dbReference type="Pfam" id="PF04068">
    <property type="entry name" value="Fer4_RLI"/>
    <property type="match status" value="1"/>
</dbReference>
<dbReference type="Pfam" id="PF04034">
    <property type="entry name" value="Ribo_biogen_C"/>
    <property type="match status" value="1"/>
</dbReference>
<feature type="domain" description="16S/18S rRNA aminocarboxypropyltransferase Tsr3 C-terminal" evidence="8">
    <location>
        <begin position="74"/>
        <end position="194"/>
    </location>
</feature>
<evidence type="ECO:0000256" key="7">
    <source>
        <dbReference type="HAMAP-Rule" id="MF_01116"/>
    </source>
</evidence>
<dbReference type="NCBIfam" id="NF002621">
    <property type="entry name" value="PRK02287.1"/>
    <property type="match status" value="1"/>
</dbReference>
<feature type="binding site" evidence="7">
    <location>
        <position position="139"/>
    </location>
    <ligand>
        <name>S-adenosyl-L-methionine</name>
        <dbReference type="ChEBI" id="CHEBI:59789"/>
    </ligand>
</feature>
<dbReference type="EC" id="2.5.1.157" evidence="7"/>
<dbReference type="PANTHER" id="PTHR20426:SF0">
    <property type="entry name" value="18S RRNA AMINOCARBOXYPROPYLTRANSFERASE"/>
    <property type="match status" value="1"/>
</dbReference>
<dbReference type="GO" id="GO:0005737">
    <property type="term" value="C:cytoplasm"/>
    <property type="evidence" value="ECO:0007669"/>
    <property type="project" value="UniProtKB-SubCell"/>
</dbReference>
<evidence type="ECO:0000256" key="2">
    <source>
        <dbReference type="ARBA" id="ARBA00022490"/>
    </source>
</evidence>
<dbReference type="GO" id="GO:0106388">
    <property type="term" value="F:rRNA small subunit aminocarboxypropyltransferase activity"/>
    <property type="evidence" value="ECO:0007669"/>
    <property type="project" value="UniProtKB-EC"/>
</dbReference>
<dbReference type="InterPro" id="IPR007177">
    <property type="entry name" value="Tsr3_C"/>
</dbReference>
<evidence type="ECO:0000256" key="5">
    <source>
        <dbReference type="ARBA" id="ARBA00022679"/>
    </source>
</evidence>
<evidence type="ECO:0000256" key="3">
    <source>
        <dbReference type="ARBA" id="ARBA00022517"/>
    </source>
</evidence>
<dbReference type="HAMAP" id="MF_01116">
    <property type="entry name" value="TSR3"/>
    <property type="match status" value="1"/>
</dbReference>
<comment type="subcellular location">
    <subcellularLocation>
        <location evidence="7">Cytoplasm</location>
    </subcellularLocation>
</comment>
<dbReference type="AlphaFoldDB" id="A0A7C3F0T9"/>
<feature type="binding site" evidence="7">
    <location>
        <position position="135"/>
    </location>
    <ligand>
        <name>S-adenosyl-L-methionine</name>
        <dbReference type="ChEBI" id="CHEBI:59789"/>
    </ligand>
</feature>
<reference evidence="10" key="1">
    <citation type="journal article" date="2020" name="mSystems">
        <title>Genome- and Community-Level Interaction Insights into Carbon Utilization and Element Cycling Functions of Hydrothermarchaeota in Hydrothermal Sediment.</title>
        <authorList>
            <person name="Zhou Z."/>
            <person name="Liu Y."/>
            <person name="Xu W."/>
            <person name="Pan J."/>
            <person name="Luo Z.H."/>
            <person name="Li M."/>
        </authorList>
    </citation>
    <scope>NUCLEOTIDE SEQUENCE [LARGE SCALE GENOMIC DNA]</scope>
    <source>
        <strain evidence="10">SpSt-468</strain>
    </source>
</reference>
<dbReference type="EMBL" id="DSTX01000011">
    <property type="protein sequence ID" value="HFK20945.1"/>
    <property type="molecule type" value="Genomic_DNA"/>
</dbReference>
<comment type="caution">
    <text evidence="10">The sequence shown here is derived from an EMBL/GenBank/DDBJ whole genome shotgun (WGS) entry which is preliminary data.</text>
</comment>
<comment type="catalytic activity">
    <reaction evidence="7">
        <text>an N(1)-methylpseudouridine in rRNA + S-adenosyl-L-methionine = N(1)-methyl-N(3)-[(3S)-3-amino-3-carboxypropyl]pseudouridine in rRNA + S-methyl-5'-thioadenosine + H(+)</text>
        <dbReference type="Rhea" id="RHEA:63296"/>
        <dbReference type="Rhea" id="RHEA-COMP:11634"/>
        <dbReference type="Rhea" id="RHEA-COMP:16310"/>
        <dbReference type="ChEBI" id="CHEBI:15378"/>
        <dbReference type="ChEBI" id="CHEBI:17509"/>
        <dbReference type="ChEBI" id="CHEBI:59789"/>
        <dbReference type="ChEBI" id="CHEBI:74890"/>
        <dbReference type="ChEBI" id="CHEBI:146234"/>
        <dbReference type="EC" id="2.5.1.157"/>
    </reaction>
</comment>
<evidence type="ECO:0000256" key="4">
    <source>
        <dbReference type="ARBA" id="ARBA00022552"/>
    </source>
</evidence>
<keyword evidence="3 7" id="KW-0690">Ribosome biogenesis</keyword>
<gene>
    <name evidence="10" type="ORF">ENS19_06660</name>
</gene>
<dbReference type="PANTHER" id="PTHR20426">
    <property type="entry name" value="RIBOSOME BIOGENESIS PROTEIN TSR3 HOMOLOG"/>
    <property type="match status" value="1"/>
</dbReference>
<keyword evidence="2 7" id="KW-0963">Cytoplasm</keyword>
<dbReference type="InterPro" id="IPR007209">
    <property type="entry name" value="RNaseL-inhib-like_metal-bd_dom"/>
</dbReference>
<keyword evidence="6 7" id="KW-0949">S-adenosyl-L-methionine</keyword>
<evidence type="ECO:0000259" key="8">
    <source>
        <dbReference type="Pfam" id="PF04034"/>
    </source>
</evidence>
<dbReference type="GO" id="GO:1904047">
    <property type="term" value="F:S-adenosyl-L-methionine binding"/>
    <property type="evidence" value="ECO:0007669"/>
    <property type="project" value="UniProtKB-UniRule"/>
</dbReference>
<evidence type="ECO:0000259" key="9">
    <source>
        <dbReference type="Pfam" id="PF04068"/>
    </source>
</evidence>
<keyword evidence="4 7" id="KW-0698">rRNA processing</keyword>
<proteinExistence type="inferred from homology"/>
<sequence>MQRSPSTPKYINDICDLSRFFYRGYNTNLSPLPGIFIFHKRECDPKKCTALKLGRLKLARIVYRISSLPVGSLLLHPYCNTYVSSADKDVVVEKGLSAIDCSWNRIVTDLKVRRYAARKLPFLLAANPTHYAIPYKLSTLEAIAAALYIVGFKENSIEFLNKTKWGHTFMELNEAPLKDYLNARNSDEVAKIDALYRKEYE</sequence>
<feature type="binding site" evidence="7">
    <location>
        <position position="99"/>
    </location>
    <ligand>
        <name>S-adenosyl-L-methionine</name>
        <dbReference type="ChEBI" id="CHEBI:59789"/>
    </ligand>
</feature>
<name>A0A7C3F0T9_9CREN</name>
<evidence type="ECO:0000256" key="6">
    <source>
        <dbReference type="ARBA" id="ARBA00022691"/>
    </source>
</evidence>
<evidence type="ECO:0000313" key="10">
    <source>
        <dbReference type="EMBL" id="HFK20945.1"/>
    </source>
</evidence>
<dbReference type="GO" id="GO:0000455">
    <property type="term" value="P:enzyme-directed rRNA pseudouridine synthesis"/>
    <property type="evidence" value="ECO:0007669"/>
    <property type="project" value="UniProtKB-UniRule"/>
</dbReference>
<protein>
    <recommendedName>
        <fullName evidence="1 7">16S rRNA aminocarboxypropyltransferase</fullName>
        <ecNumber evidence="7">2.5.1.157</ecNumber>
    </recommendedName>
</protein>